<evidence type="ECO:0000256" key="3">
    <source>
        <dbReference type="ARBA" id="ARBA00023163"/>
    </source>
</evidence>
<dbReference type="InterPro" id="IPR050109">
    <property type="entry name" value="HTH-type_TetR-like_transc_reg"/>
</dbReference>
<dbReference type="InterPro" id="IPR009057">
    <property type="entry name" value="Homeodomain-like_sf"/>
</dbReference>
<dbReference type="Gene3D" id="1.10.10.60">
    <property type="entry name" value="Homeodomain-like"/>
    <property type="match status" value="1"/>
</dbReference>
<dbReference type="Gene3D" id="1.10.357.10">
    <property type="entry name" value="Tetracycline Repressor, domain 2"/>
    <property type="match status" value="1"/>
</dbReference>
<dbReference type="SUPFAM" id="SSF46689">
    <property type="entry name" value="Homeodomain-like"/>
    <property type="match status" value="1"/>
</dbReference>
<feature type="DNA-binding region" description="H-T-H motif" evidence="4">
    <location>
        <begin position="43"/>
        <end position="62"/>
    </location>
</feature>
<accession>A0ABN1G2A3</accession>
<sequence>MTKKAPETVQARTGARRREATQTAIVDAMRTLLLDGEPFSTLSVEQIASAAGLSRATFYLHFADKKEVMIRLAHEIVEQRFVIGAEPLADPHIGRDAVNAVVTEMVDRWVADAPLLEALIELAEQDPAVNQNWMDAVHEVGEMGAKLMSARWGGGPGAYDDPETLGKVLAWMFERSAHQLTRDRSARDAVIAAISEVLWRVFEYRPARGRA</sequence>
<dbReference type="SUPFAM" id="SSF48498">
    <property type="entry name" value="Tetracyclin repressor-like, C-terminal domain"/>
    <property type="match status" value="1"/>
</dbReference>
<evidence type="ECO:0000259" key="5">
    <source>
        <dbReference type="PROSITE" id="PS50977"/>
    </source>
</evidence>
<keyword evidence="1" id="KW-0805">Transcription regulation</keyword>
<dbReference type="PANTHER" id="PTHR30055:SF234">
    <property type="entry name" value="HTH-TYPE TRANSCRIPTIONAL REGULATOR BETI"/>
    <property type="match status" value="1"/>
</dbReference>
<name>A0ABN1G2A3_9ACTN</name>
<proteinExistence type="predicted"/>
<dbReference type="Proteomes" id="UP001500957">
    <property type="component" value="Unassembled WGS sequence"/>
</dbReference>
<evidence type="ECO:0000313" key="7">
    <source>
        <dbReference type="Proteomes" id="UP001500957"/>
    </source>
</evidence>
<reference evidence="6 7" key="1">
    <citation type="journal article" date="2019" name="Int. J. Syst. Evol. Microbiol.">
        <title>The Global Catalogue of Microorganisms (GCM) 10K type strain sequencing project: providing services to taxonomists for standard genome sequencing and annotation.</title>
        <authorList>
            <consortium name="The Broad Institute Genomics Platform"/>
            <consortium name="The Broad Institute Genome Sequencing Center for Infectious Disease"/>
            <person name="Wu L."/>
            <person name="Ma J."/>
        </authorList>
    </citation>
    <scope>NUCLEOTIDE SEQUENCE [LARGE SCALE GENOMIC DNA]</scope>
    <source>
        <strain evidence="6 7">JCM 10671</strain>
    </source>
</reference>
<evidence type="ECO:0000256" key="4">
    <source>
        <dbReference type="PROSITE-ProRule" id="PRU00335"/>
    </source>
</evidence>
<dbReference type="EMBL" id="BAAAHE010000001">
    <property type="protein sequence ID" value="GAA0602623.1"/>
    <property type="molecule type" value="Genomic_DNA"/>
</dbReference>
<gene>
    <name evidence="6" type="ORF">GCM10009547_00040</name>
</gene>
<dbReference type="InterPro" id="IPR036271">
    <property type="entry name" value="Tet_transcr_reg_TetR-rel_C_sf"/>
</dbReference>
<evidence type="ECO:0000313" key="6">
    <source>
        <dbReference type="EMBL" id="GAA0602623.1"/>
    </source>
</evidence>
<dbReference type="Pfam" id="PF00440">
    <property type="entry name" value="TetR_N"/>
    <property type="match status" value="1"/>
</dbReference>
<organism evidence="6 7">
    <name type="scientific">Sporichthya brevicatena</name>
    <dbReference type="NCBI Taxonomy" id="171442"/>
    <lineage>
        <taxon>Bacteria</taxon>
        <taxon>Bacillati</taxon>
        <taxon>Actinomycetota</taxon>
        <taxon>Actinomycetes</taxon>
        <taxon>Sporichthyales</taxon>
        <taxon>Sporichthyaceae</taxon>
        <taxon>Sporichthya</taxon>
    </lineage>
</organism>
<evidence type="ECO:0000256" key="2">
    <source>
        <dbReference type="ARBA" id="ARBA00023125"/>
    </source>
</evidence>
<dbReference type="PROSITE" id="PS50977">
    <property type="entry name" value="HTH_TETR_2"/>
    <property type="match status" value="1"/>
</dbReference>
<dbReference type="PANTHER" id="PTHR30055">
    <property type="entry name" value="HTH-TYPE TRANSCRIPTIONAL REGULATOR RUTR"/>
    <property type="match status" value="1"/>
</dbReference>
<dbReference type="RefSeq" id="WP_344600258.1">
    <property type="nucleotide sequence ID" value="NZ_BAAAHE010000001.1"/>
</dbReference>
<keyword evidence="3" id="KW-0804">Transcription</keyword>
<dbReference type="InterPro" id="IPR001647">
    <property type="entry name" value="HTH_TetR"/>
</dbReference>
<keyword evidence="2 4" id="KW-0238">DNA-binding</keyword>
<protein>
    <recommendedName>
        <fullName evidence="5">HTH tetR-type domain-containing protein</fullName>
    </recommendedName>
</protein>
<comment type="caution">
    <text evidence="6">The sequence shown here is derived from an EMBL/GenBank/DDBJ whole genome shotgun (WGS) entry which is preliminary data.</text>
</comment>
<evidence type="ECO:0000256" key="1">
    <source>
        <dbReference type="ARBA" id="ARBA00023015"/>
    </source>
</evidence>
<keyword evidence="7" id="KW-1185">Reference proteome</keyword>
<feature type="domain" description="HTH tetR-type" evidence="5">
    <location>
        <begin position="19"/>
        <end position="80"/>
    </location>
</feature>